<reference evidence="2" key="1">
    <citation type="submission" date="2021-03" db="EMBL/GenBank/DDBJ databases">
        <title>Draft genome sequence of rust myrtle Austropuccinia psidii MF-1, a brazilian biotype.</title>
        <authorList>
            <person name="Quecine M.C."/>
            <person name="Pachon D.M.R."/>
            <person name="Bonatelli M.L."/>
            <person name="Correr F.H."/>
            <person name="Franceschini L.M."/>
            <person name="Leite T.F."/>
            <person name="Margarido G.R.A."/>
            <person name="Almeida C.A."/>
            <person name="Ferrarezi J.A."/>
            <person name="Labate C.A."/>
        </authorList>
    </citation>
    <scope>NUCLEOTIDE SEQUENCE</scope>
    <source>
        <strain evidence="2">MF-1</strain>
    </source>
</reference>
<dbReference type="InterPro" id="IPR046798">
    <property type="entry name" value="2OG-FeII_Oxy_6"/>
</dbReference>
<proteinExistence type="predicted"/>
<name>A0A9Q3GZP2_9BASI</name>
<accession>A0A9Q3GZP2</accession>
<dbReference type="AlphaFoldDB" id="A0A9Q3GZP2"/>
<comment type="caution">
    <text evidence="2">The sequence shown here is derived from an EMBL/GenBank/DDBJ whole genome shotgun (WGS) entry which is preliminary data.</text>
</comment>
<evidence type="ECO:0000313" key="2">
    <source>
        <dbReference type="EMBL" id="MBW0485861.1"/>
    </source>
</evidence>
<sequence length="116" mass="13061">MQKIEWQNQGENLSSVGCILGQSLQYVGDKLFQKIQACYKSLGVPSFDQVNYEADISANQGAFNFASTLTFTVTDSKTHLILIRMHRCMLWDGSFKLISRPAKFKEMQQSSEQGGD</sequence>
<organism evidence="2 3">
    <name type="scientific">Austropuccinia psidii MF-1</name>
    <dbReference type="NCBI Taxonomy" id="1389203"/>
    <lineage>
        <taxon>Eukaryota</taxon>
        <taxon>Fungi</taxon>
        <taxon>Dikarya</taxon>
        <taxon>Basidiomycota</taxon>
        <taxon>Pucciniomycotina</taxon>
        <taxon>Pucciniomycetes</taxon>
        <taxon>Pucciniales</taxon>
        <taxon>Sphaerophragmiaceae</taxon>
        <taxon>Austropuccinia</taxon>
    </lineage>
</organism>
<evidence type="ECO:0000313" key="3">
    <source>
        <dbReference type="Proteomes" id="UP000765509"/>
    </source>
</evidence>
<keyword evidence="3" id="KW-1185">Reference proteome</keyword>
<protein>
    <recommendedName>
        <fullName evidence="1">Tet-like 2OG-Fe(II) oxygenase domain-containing protein</fullName>
    </recommendedName>
</protein>
<dbReference type="Proteomes" id="UP000765509">
    <property type="component" value="Unassembled WGS sequence"/>
</dbReference>
<gene>
    <name evidence="2" type="ORF">O181_025576</name>
</gene>
<feature type="domain" description="Tet-like 2OG-Fe(II) oxygenase" evidence="1">
    <location>
        <begin position="11"/>
        <end position="74"/>
    </location>
</feature>
<dbReference type="EMBL" id="AVOT02008359">
    <property type="protein sequence ID" value="MBW0485861.1"/>
    <property type="molecule type" value="Genomic_DNA"/>
</dbReference>
<evidence type="ECO:0000259" key="1">
    <source>
        <dbReference type="Pfam" id="PF20515"/>
    </source>
</evidence>
<dbReference type="Pfam" id="PF20515">
    <property type="entry name" value="2OG-FeII_Oxy_6"/>
    <property type="match status" value="1"/>
</dbReference>